<dbReference type="SMART" id="SM00900">
    <property type="entry name" value="FMN_bind"/>
    <property type="match status" value="1"/>
</dbReference>
<evidence type="ECO:0000313" key="1">
    <source>
        <dbReference type="EMBL" id="QKF06726.1"/>
    </source>
</evidence>
<sequence length="164" mass="16902">MMRRNVMAVGGATVLLAAGLTGCGHSFEGSGTKDAASAEQLAMHTPNSWIDRAPLQQRTATGTYADGEYTGVGKGMDGLITVTLQVEGNKITCTRITQEGETQSVGGYEAIRDGVYAQMIDAAQDERIDAIAGATITTQAVRTAVADALEQAAAAAAGKEVQHG</sequence>
<protein>
    <submittedName>
        <fullName evidence="1">FMN-binding protein</fullName>
    </submittedName>
</protein>
<proteinExistence type="predicted"/>
<dbReference type="InterPro" id="IPR007329">
    <property type="entry name" value="FMN-bd"/>
</dbReference>
<dbReference type="KEGG" id="bwa:HLV38_00270"/>
<dbReference type="PROSITE" id="PS51257">
    <property type="entry name" value="PROKAR_LIPOPROTEIN"/>
    <property type="match status" value="1"/>
</dbReference>
<dbReference type="GO" id="GO:0016020">
    <property type="term" value="C:membrane"/>
    <property type="evidence" value="ECO:0007669"/>
    <property type="project" value="InterPro"/>
</dbReference>
<dbReference type="Gene3D" id="3.90.1010.20">
    <property type="match status" value="1"/>
</dbReference>
<dbReference type="RefSeq" id="WP_172165075.1">
    <property type="nucleotide sequence ID" value="NZ_CP053716.1"/>
</dbReference>
<keyword evidence="2" id="KW-1185">Reference proteome</keyword>
<gene>
    <name evidence="1" type="ORF">HLV38_00270</name>
</gene>
<reference evidence="2" key="1">
    <citation type="submission" date="2020-05" db="EMBL/GenBank/DDBJ databases">
        <title>Novel species in genus Nocardioides.</title>
        <authorList>
            <person name="Zhang G."/>
        </authorList>
    </citation>
    <scope>NUCLEOTIDE SEQUENCE [LARGE SCALE GENOMIC DNA]</scope>
    <source>
        <strain evidence="2">zg-1050</strain>
    </source>
</reference>
<dbReference type="Proteomes" id="UP000503297">
    <property type="component" value="Chromosome"/>
</dbReference>
<accession>A0A6M8J3Z7</accession>
<name>A0A6M8J3Z7_9ACTN</name>
<dbReference type="GO" id="GO:0010181">
    <property type="term" value="F:FMN binding"/>
    <property type="evidence" value="ECO:0007669"/>
    <property type="project" value="InterPro"/>
</dbReference>
<dbReference type="EMBL" id="CP053716">
    <property type="protein sequence ID" value="QKF06726.1"/>
    <property type="molecule type" value="Genomic_DNA"/>
</dbReference>
<organism evidence="1 2">
    <name type="scientific">Berryella wangjianweii</name>
    <dbReference type="NCBI Taxonomy" id="2734634"/>
    <lineage>
        <taxon>Bacteria</taxon>
        <taxon>Bacillati</taxon>
        <taxon>Actinomycetota</taxon>
        <taxon>Coriobacteriia</taxon>
        <taxon>Eggerthellales</taxon>
        <taxon>Eggerthellaceae</taxon>
        <taxon>Berryella</taxon>
    </lineage>
</organism>
<dbReference type="AlphaFoldDB" id="A0A6M8J3Z7"/>
<dbReference type="Pfam" id="PF04205">
    <property type="entry name" value="FMN_bind"/>
    <property type="match status" value="1"/>
</dbReference>
<evidence type="ECO:0000313" key="2">
    <source>
        <dbReference type="Proteomes" id="UP000503297"/>
    </source>
</evidence>